<name>A0A6P1VZX4_9BACT</name>
<accession>A0A6P1VZX4</accession>
<keyword evidence="2" id="KW-1185">Reference proteome</keyword>
<gene>
    <name evidence="1" type="ORF">GJR95_23940</name>
</gene>
<protein>
    <submittedName>
        <fullName evidence="1">Uncharacterized protein</fullName>
    </submittedName>
</protein>
<evidence type="ECO:0000313" key="1">
    <source>
        <dbReference type="EMBL" id="QHV97868.1"/>
    </source>
</evidence>
<dbReference type="AlphaFoldDB" id="A0A6P1VZX4"/>
<dbReference type="EMBL" id="CP045997">
    <property type="protein sequence ID" value="QHV97868.1"/>
    <property type="molecule type" value="Genomic_DNA"/>
</dbReference>
<evidence type="ECO:0000313" key="2">
    <source>
        <dbReference type="Proteomes" id="UP000464577"/>
    </source>
</evidence>
<reference evidence="1 2" key="1">
    <citation type="submission" date="2019-11" db="EMBL/GenBank/DDBJ databases">
        <title>Spirosoma endbachense sp. nov., isolated from a natural salt meadow.</title>
        <authorList>
            <person name="Rojas J."/>
            <person name="Ambika Manirajan B."/>
            <person name="Ratering S."/>
            <person name="Suarez C."/>
            <person name="Geissler-Plaum R."/>
            <person name="Schnell S."/>
        </authorList>
    </citation>
    <scope>NUCLEOTIDE SEQUENCE [LARGE SCALE GENOMIC DNA]</scope>
    <source>
        <strain evidence="1 2">I-24</strain>
    </source>
</reference>
<proteinExistence type="predicted"/>
<organism evidence="1 2">
    <name type="scientific">Spirosoma endbachense</name>
    <dbReference type="NCBI Taxonomy" id="2666025"/>
    <lineage>
        <taxon>Bacteria</taxon>
        <taxon>Pseudomonadati</taxon>
        <taxon>Bacteroidota</taxon>
        <taxon>Cytophagia</taxon>
        <taxon>Cytophagales</taxon>
        <taxon>Cytophagaceae</taxon>
        <taxon>Spirosoma</taxon>
    </lineage>
</organism>
<dbReference type="KEGG" id="senf:GJR95_23940"/>
<dbReference type="Proteomes" id="UP000464577">
    <property type="component" value="Chromosome"/>
</dbReference>
<sequence>MTTTITTEQIWLDQICASQLVGICLLDQQGHLVQRLDDDELLRAIVIEYQEQRVRELVLAERTLDNSSAPTPS</sequence>
<dbReference type="RefSeq" id="WP_162388281.1">
    <property type="nucleotide sequence ID" value="NZ_CP045997.1"/>
</dbReference>